<dbReference type="Gene3D" id="1.20.1070.10">
    <property type="entry name" value="Rhodopsin 7-helix transmembrane proteins"/>
    <property type="match status" value="1"/>
</dbReference>
<keyword evidence="3" id="KW-1185">Reference proteome</keyword>
<feature type="signal peptide" evidence="2">
    <location>
        <begin position="1"/>
        <end position="18"/>
    </location>
</feature>
<evidence type="ECO:0000256" key="2">
    <source>
        <dbReference type="SAM" id="SignalP"/>
    </source>
</evidence>
<keyword evidence="2" id="KW-0732">Signal</keyword>
<name>A0A914XC58_9BILA</name>
<dbReference type="Proteomes" id="UP000887566">
    <property type="component" value="Unplaced"/>
</dbReference>
<evidence type="ECO:0000256" key="1">
    <source>
        <dbReference type="SAM" id="Phobius"/>
    </source>
</evidence>
<dbReference type="AlphaFoldDB" id="A0A914XC58"/>
<reference evidence="4" key="1">
    <citation type="submission" date="2022-11" db="UniProtKB">
        <authorList>
            <consortium name="WormBaseParasite"/>
        </authorList>
    </citation>
    <scope>IDENTIFICATION</scope>
</reference>
<keyword evidence="1" id="KW-0812">Transmembrane</keyword>
<feature type="chain" id="PRO_5037355610" evidence="2">
    <location>
        <begin position="19"/>
        <end position="139"/>
    </location>
</feature>
<evidence type="ECO:0000313" key="3">
    <source>
        <dbReference type="Proteomes" id="UP000887566"/>
    </source>
</evidence>
<organism evidence="3 4">
    <name type="scientific">Plectus sambesii</name>
    <dbReference type="NCBI Taxonomy" id="2011161"/>
    <lineage>
        <taxon>Eukaryota</taxon>
        <taxon>Metazoa</taxon>
        <taxon>Ecdysozoa</taxon>
        <taxon>Nematoda</taxon>
        <taxon>Chromadorea</taxon>
        <taxon>Plectida</taxon>
        <taxon>Plectina</taxon>
        <taxon>Plectoidea</taxon>
        <taxon>Plectidae</taxon>
        <taxon>Plectus</taxon>
    </lineage>
</organism>
<dbReference type="WBParaSite" id="PSAMB.scaffold7519size7514.g30175.t1">
    <property type="protein sequence ID" value="PSAMB.scaffold7519size7514.g30175.t1"/>
    <property type="gene ID" value="PSAMB.scaffold7519size7514.g30175"/>
</dbReference>
<sequence length="139" mass="15739">MLTVVLWATSVLRLMTMAVIRWKQFLFTRLLLQCSMTLTRNRTDGLNEQIISEEELENWIVSWILYGIEGIIMTITNFPIVLVVLFFAKLRQQKEFLIIAALAFADGVAGFAFLVAAVGRLIMVSKGTGKALSSSFHFY</sequence>
<accession>A0A914XC58</accession>
<keyword evidence="1" id="KW-1133">Transmembrane helix</keyword>
<feature type="transmembrane region" description="Helical" evidence="1">
    <location>
        <begin position="63"/>
        <end position="87"/>
    </location>
</feature>
<keyword evidence="1" id="KW-0472">Membrane</keyword>
<feature type="transmembrane region" description="Helical" evidence="1">
    <location>
        <begin position="96"/>
        <end position="123"/>
    </location>
</feature>
<proteinExistence type="predicted"/>
<protein>
    <submittedName>
        <fullName evidence="4">G-protein coupled receptors family 1 profile domain-containing protein</fullName>
    </submittedName>
</protein>
<evidence type="ECO:0000313" key="4">
    <source>
        <dbReference type="WBParaSite" id="PSAMB.scaffold7519size7514.g30175.t1"/>
    </source>
</evidence>